<sequence length="124" mass="12766">MEDGRRSLAGSWAAAEADGDAASAVLSGEYQALEMSAMVSALAHVVAGGDDDGYPPAAGGYTHATAQQWGSYPSAAAPTPDHHHFYAAGNGKESSAITNLIKEQLRVTCARLPFAAFLVAPFLS</sequence>
<dbReference type="Proteomes" id="UP000275267">
    <property type="component" value="Unassembled WGS sequence"/>
</dbReference>
<gene>
    <name evidence="1" type="ORF">C2845_PM06G20540</name>
</gene>
<reference evidence="2" key="1">
    <citation type="journal article" date="2019" name="Nat. Commun.">
        <title>The genome of broomcorn millet.</title>
        <authorList>
            <person name="Zou C."/>
            <person name="Miki D."/>
            <person name="Li D."/>
            <person name="Tang Q."/>
            <person name="Xiao L."/>
            <person name="Rajput S."/>
            <person name="Deng P."/>
            <person name="Jia W."/>
            <person name="Huang R."/>
            <person name="Zhang M."/>
            <person name="Sun Y."/>
            <person name="Hu J."/>
            <person name="Fu X."/>
            <person name="Schnable P.S."/>
            <person name="Li F."/>
            <person name="Zhang H."/>
            <person name="Feng B."/>
            <person name="Zhu X."/>
            <person name="Liu R."/>
            <person name="Schnable J.C."/>
            <person name="Zhu J.-K."/>
            <person name="Zhang H."/>
        </authorList>
    </citation>
    <scope>NUCLEOTIDE SEQUENCE [LARGE SCALE GENOMIC DNA]</scope>
</reference>
<dbReference type="EMBL" id="PQIB02000009">
    <property type="protein sequence ID" value="RLM98689.1"/>
    <property type="molecule type" value="Genomic_DNA"/>
</dbReference>
<protein>
    <submittedName>
        <fullName evidence="1">Uncharacterized protein</fullName>
    </submittedName>
</protein>
<comment type="caution">
    <text evidence="1">The sequence shown here is derived from an EMBL/GenBank/DDBJ whole genome shotgun (WGS) entry which is preliminary data.</text>
</comment>
<evidence type="ECO:0000313" key="1">
    <source>
        <dbReference type="EMBL" id="RLM98689.1"/>
    </source>
</evidence>
<proteinExistence type="predicted"/>
<accession>A0A3L6R772</accession>
<evidence type="ECO:0000313" key="2">
    <source>
        <dbReference type="Proteomes" id="UP000275267"/>
    </source>
</evidence>
<organism evidence="1 2">
    <name type="scientific">Panicum miliaceum</name>
    <name type="common">Proso millet</name>
    <name type="synonym">Broomcorn millet</name>
    <dbReference type="NCBI Taxonomy" id="4540"/>
    <lineage>
        <taxon>Eukaryota</taxon>
        <taxon>Viridiplantae</taxon>
        <taxon>Streptophyta</taxon>
        <taxon>Embryophyta</taxon>
        <taxon>Tracheophyta</taxon>
        <taxon>Spermatophyta</taxon>
        <taxon>Magnoliopsida</taxon>
        <taxon>Liliopsida</taxon>
        <taxon>Poales</taxon>
        <taxon>Poaceae</taxon>
        <taxon>PACMAD clade</taxon>
        <taxon>Panicoideae</taxon>
        <taxon>Panicodae</taxon>
        <taxon>Paniceae</taxon>
        <taxon>Panicinae</taxon>
        <taxon>Panicum</taxon>
        <taxon>Panicum sect. Panicum</taxon>
    </lineage>
</organism>
<dbReference type="STRING" id="4540.A0A3L6R772"/>
<keyword evidence="2" id="KW-1185">Reference proteome</keyword>
<name>A0A3L6R772_PANMI</name>
<dbReference type="AlphaFoldDB" id="A0A3L6R772"/>